<dbReference type="AlphaFoldDB" id="A0A7S4CWU2"/>
<name>A0A7S4CWU2_9EUGL</name>
<evidence type="ECO:0000313" key="1">
    <source>
        <dbReference type="EMBL" id="CAE0809008.1"/>
    </source>
</evidence>
<proteinExistence type="predicted"/>
<accession>A0A7S4CWU2</accession>
<reference evidence="1" key="1">
    <citation type="submission" date="2021-01" db="EMBL/GenBank/DDBJ databases">
        <authorList>
            <person name="Corre E."/>
            <person name="Pelletier E."/>
            <person name="Niang G."/>
            <person name="Scheremetjew M."/>
            <person name="Finn R."/>
            <person name="Kale V."/>
            <person name="Holt S."/>
            <person name="Cochrane G."/>
            <person name="Meng A."/>
            <person name="Brown T."/>
            <person name="Cohen L."/>
        </authorList>
    </citation>
    <scope>NUCLEOTIDE SEQUENCE</scope>
    <source>
        <strain evidence="1">CCMP1594</strain>
    </source>
</reference>
<organism evidence="1">
    <name type="scientific">Eutreptiella gymnastica</name>
    <dbReference type="NCBI Taxonomy" id="73025"/>
    <lineage>
        <taxon>Eukaryota</taxon>
        <taxon>Discoba</taxon>
        <taxon>Euglenozoa</taxon>
        <taxon>Euglenida</taxon>
        <taxon>Spirocuta</taxon>
        <taxon>Euglenophyceae</taxon>
        <taxon>Eutreptiales</taxon>
        <taxon>Eutreptiaceae</taxon>
        <taxon>Eutreptiella</taxon>
    </lineage>
</organism>
<dbReference type="EMBL" id="HBJA01056916">
    <property type="protein sequence ID" value="CAE0809008.1"/>
    <property type="molecule type" value="Transcribed_RNA"/>
</dbReference>
<protein>
    <submittedName>
        <fullName evidence="1">Uncharacterized protein</fullName>
    </submittedName>
</protein>
<sequence length="110" mass="11998">MLVIVKGHDWTPLAPAVCSRRLPRLDGVPDLAAHLEGHCFSSGYCVVPVHSCRFGVKGDDGTHDIFRCRGRGAVPQGLFGYCTVWQVSNAMSRESQHKSTTVLNHHLSAS</sequence>
<gene>
    <name evidence="1" type="ORF">EGYM00163_LOCUS20139</name>
</gene>